<gene>
    <name evidence="2" type="ORF">N658DRAFT_351881</name>
</gene>
<feature type="compositionally biased region" description="Low complexity" evidence="1">
    <location>
        <begin position="131"/>
        <end position="151"/>
    </location>
</feature>
<keyword evidence="3" id="KW-1185">Reference proteome</keyword>
<dbReference type="AlphaFoldDB" id="A0AAN6Q1Z4"/>
<sequence length="209" mass="22359">MDRRCHDGLGVTGTGSGSVVLFWGITERAGGMFDTNLVLFRSRNTSLSIAHIVALTRRQDGFSADAAVSVDACGKVPVLYSGQRHRNAETCSNPRTPKAKPPHRVRCQASTPASSGPGSILGATPEPAPEVSDSVSRVRSSRSSSASSDLSQGCIGHRTHAEQDTQTRTLKGNANILEDALVVSCYHFLCPSHSIHERWLSQLRGHENG</sequence>
<evidence type="ECO:0000256" key="1">
    <source>
        <dbReference type="SAM" id="MobiDB-lite"/>
    </source>
</evidence>
<feature type="compositionally biased region" description="Basic residues" evidence="1">
    <location>
        <begin position="97"/>
        <end position="106"/>
    </location>
</feature>
<comment type="caution">
    <text evidence="2">The sequence shown here is derived from an EMBL/GenBank/DDBJ whole genome shotgun (WGS) entry which is preliminary data.</text>
</comment>
<dbReference type="EMBL" id="MU863632">
    <property type="protein sequence ID" value="KAK4102114.1"/>
    <property type="molecule type" value="Genomic_DNA"/>
</dbReference>
<feature type="region of interest" description="Disordered" evidence="1">
    <location>
        <begin position="84"/>
        <end position="165"/>
    </location>
</feature>
<reference evidence="2" key="2">
    <citation type="submission" date="2023-05" db="EMBL/GenBank/DDBJ databases">
        <authorList>
            <consortium name="Lawrence Berkeley National Laboratory"/>
            <person name="Steindorff A."/>
            <person name="Hensen N."/>
            <person name="Bonometti L."/>
            <person name="Westerberg I."/>
            <person name="Brannstrom I.O."/>
            <person name="Guillou S."/>
            <person name="Cros-Aarteil S."/>
            <person name="Calhoun S."/>
            <person name="Haridas S."/>
            <person name="Kuo A."/>
            <person name="Mondo S."/>
            <person name="Pangilinan J."/>
            <person name="Riley R."/>
            <person name="Labutti K."/>
            <person name="Andreopoulos B."/>
            <person name="Lipzen A."/>
            <person name="Chen C."/>
            <person name="Yanf M."/>
            <person name="Daum C."/>
            <person name="Ng V."/>
            <person name="Clum A."/>
            <person name="Ohm R."/>
            <person name="Martin F."/>
            <person name="Silar P."/>
            <person name="Natvig D."/>
            <person name="Lalanne C."/>
            <person name="Gautier V."/>
            <person name="Ament-Velasquez S.L."/>
            <person name="Kruys A."/>
            <person name="Hutchinson M.I."/>
            <person name="Powell A.J."/>
            <person name="Barry K."/>
            <person name="Miller A.N."/>
            <person name="Grigoriev I.V."/>
            <person name="Debuchy R."/>
            <person name="Gladieux P."/>
            <person name="Thoren M.H."/>
            <person name="Johannesson H."/>
        </authorList>
    </citation>
    <scope>NUCLEOTIDE SEQUENCE</scope>
    <source>
        <strain evidence="2">CBS 757.83</strain>
    </source>
</reference>
<accession>A0AAN6Q1Z4</accession>
<reference evidence="2" key="1">
    <citation type="journal article" date="2023" name="Mol. Phylogenet. Evol.">
        <title>Genome-scale phylogeny and comparative genomics of the fungal order Sordariales.</title>
        <authorList>
            <person name="Hensen N."/>
            <person name="Bonometti L."/>
            <person name="Westerberg I."/>
            <person name="Brannstrom I.O."/>
            <person name="Guillou S."/>
            <person name="Cros-Aarteil S."/>
            <person name="Calhoun S."/>
            <person name="Haridas S."/>
            <person name="Kuo A."/>
            <person name="Mondo S."/>
            <person name="Pangilinan J."/>
            <person name="Riley R."/>
            <person name="LaButti K."/>
            <person name="Andreopoulos B."/>
            <person name="Lipzen A."/>
            <person name="Chen C."/>
            <person name="Yan M."/>
            <person name="Daum C."/>
            <person name="Ng V."/>
            <person name="Clum A."/>
            <person name="Steindorff A."/>
            <person name="Ohm R.A."/>
            <person name="Martin F."/>
            <person name="Silar P."/>
            <person name="Natvig D.O."/>
            <person name="Lalanne C."/>
            <person name="Gautier V."/>
            <person name="Ament-Velasquez S.L."/>
            <person name="Kruys A."/>
            <person name="Hutchinson M.I."/>
            <person name="Powell A.J."/>
            <person name="Barry K."/>
            <person name="Miller A.N."/>
            <person name="Grigoriev I.V."/>
            <person name="Debuchy R."/>
            <person name="Gladieux P."/>
            <person name="Hiltunen Thoren M."/>
            <person name="Johannesson H."/>
        </authorList>
    </citation>
    <scope>NUCLEOTIDE SEQUENCE</scope>
    <source>
        <strain evidence="2">CBS 757.83</strain>
    </source>
</reference>
<feature type="compositionally biased region" description="Polar residues" evidence="1">
    <location>
        <begin position="108"/>
        <end position="117"/>
    </location>
</feature>
<organism evidence="2 3">
    <name type="scientific">Parathielavia hyrcaniae</name>
    <dbReference type="NCBI Taxonomy" id="113614"/>
    <lineage>
        <taxon>Eukaryota</taxon>
        <taxon>Fungi</taxon>
        <taxon>Dikarya</taxon>
        <taxon>Ascomycota</taxon>
        <taxon>Pezizomycotina</taxon>
        <taxon>Sordariomycetes</taxon>
        <taxon>Sordariomycetidae</taxon>
        <taxon>Sordariales</taxon>
        <taxon>Chaetomiaceae</taxon>
        <taxon>Parathielavia</taxon>
    </lineage>
</organism>
<evidence type="ECO:0000313" key="3">
    <source>
        <dbReference type="Proteomes" id="UP001305647"/>
    </source>
</evidence>
<proteinExistence type="predicted"/>
<name>A0AAN6Q1Z4_9PEZI</name>
<dbReference type="Proteomes" id="UP001305647">
    <property type="component" value="Unassembled WGS sequence"/>
</dbReference>
<evidence type="ECO:0000313" key="2">
    <source>
        <dbReference type="EMBL" id="KAK4102114.1"/>
    </source>
</evidence>
<protein>
    <submittedName>
        <fullName evidence="2">Uncharacterized protein</fullName>
    </submittedName>
</protein>